<evidence type="ECO:0000313" key="4">
    <source>
        <dbReference type="EMBL" id="USP81353.1"/>
    </source>
</evidence>
<feature type="transmembrane region" description="Helical" evidence="3">
    <location>
        <begin position="35"/>
        <end position="57"/>
    </location>
</feature>
<proteinExistence type="inferred from homology"/>
<evidence type="ECO:0000256" key="3">
    <source>
        <dbReference type="SAM" id="Phobius"/>
    </source>
</evidence>
<organism evidence="4 5">
    <name type="scientific">Curvularia clavata</name>
    <dbReference type="NCBI Taxonomy" id="95742"/>
    <lineage>
        <taxon>Eukaryota</taxon>
        <taxon>Fungi</taxon>
        <taxon>Dikarya</taxon>
        <taxon>Ascomycota</taxon>
        <taxon>Pezizomycotina</taxon>
        <taxon>Dothideomycetes</taxon>
        <taxon>Pleosporomycetidae</taxon>
        <taxon>Pleosporales</taxon>
        <taxon>Pleosporineae</taxon>
        <taxon>Pleosporaceae</taxon>
        <taxon>Curvularia</taxon>
    </lineage>
</organism>
<keyword evidence="5" id="KW-1185">Reference proteome</keyword>
<keyword evidence="3" id="KW-0472">Membrane</keyword>
<dbReference type="EMBL" id="CP089280">
    <property type="protein sequence ID" value="USP81353.1"/>
    <property type="molecule type" value="Genomic_DNA"/>
</dbReference>
<sequence length="195" mass="22882">MSLSDENNEAVALLDEEETLQLEKRVKPQRHSRRWCWWTTLNTVLLVAFSIANLTIWSGRRLVVWRTDFPDARKAIQYEERVFTGALTYDQSQRRILRIQDAEIEYFGRPSFEIDQAWEELLHAGEVDSIEDFKKACKEMNETDRKRHEEEEEKSKKHRKGRRAMCCNRDSALGSPTINLIGRSSSMNKCEDVEG</sequence>
<evidence type="ECO:0000256" key="1">
    <source>
        <dbReference type="ARBA" id="ARBA00035112"/>
    </source>
</evidence>
<dbReference type="GO" id="GO:0043386">
    <property type="term" value="P:mycotoxin biosynthetic process"/>
    <property type="evidence" value="ECO:0007669"/>
    <property type="project" value="InterPro"/>
</dbReference>
<gene>
    <name evidence="4" type="ORF">yc1106_08627</name>
</gene>
<dbReference type="Proteomes" id="UP001056012">
    <property type="component" value="Chromosome 7"/>
</dbReference>
<evidence type="ECO:0000313" key="5">
    <source>
        <dbReference type="Proteomes" id="UP001056012"/>
    </source>
</evidence>
<dbReference type="VEuPathDB" id="FungiDB:yc1106_08627"/>
<protein>
    <submittedName>
        <fullName evidence="4">Uncharacterized protein</fullName>
    </submittedName>
</protein>
<feature type="compositionally biased region" description="Basic and acidic residues" evidence="2">
    <location>
        <begin position="141"/>
        <end position="155"/>
    </location>
</feature>
<keyword evidence="3" id="KW-1133">Transmembrane helix</keyword>
<dbReference type="InterPro" id="IPR021765">
    <property type="entry name" value="UstYa-like"/>
</dbReference>
<name>A0A9Q9DUS2_CURCL</name>
<feature type="region of interest" description="Disordered" evidence="2">
    <location>
        <begin position="141"/>
        <end position="166"/>
    </location>
</feature>
<keyword evidence="3" id="KW-0812">Transmembrane</keyword>
<dbReference type="AlphaFoldDB" id="A0A9Q9DUS2"/>
<dbReference type="Pfam" id="PF11807">
    <property type="entry name" value="UstYa"/>
    <property type="match status" value="1"/>
</dbReference>
<dbReference type="OrthoDB" id="3691914at2759"/>
<accession>A0A9Q9DUS2</accession>
<reference evidence="4" key="1">
    <citation type="submission" date="2021-12" db="EMBL/GenBank/DDBJ databases">
        <title>Curvularia clavata genome.</title>
        <authorList>
            <person name="Cao Y."/>
        </authorList>
    </citation>
    <scope>NUCLEOTIDE SEQUENCE</scope>
    <source>
        <strain evidence="4">Yc1106</strain>
    </source>
</reference>
<evidence type="ECO:0000256" key="2">
    <source>
        <dbReference type="SAM" id="MobiDB-lite"/>
    </source>
</evidence>
<comment type="similarity">
    <text evidence="1">Belongs to the ustYa family.</text>
</comment>